<gene>
    <name evidence="6 7" type="primary">ubiE</name>
    <name evidence="7" type="ORF">ABVT11_06895</name>
</gene>
<feature type="binding site" evidence="6">
    <location>
        <begin position="118"/>
        <end position="119"/>
    </location>
    <ligand>
        <name>S-adenosyl-L-methionine</name>
        <dbReference type="ChEBI" id="CHEBI:59789"/>
    </ligand>
</feature>
<dbReference type="RefSeq" id="WP_345925281.1">
    <property type="nucleotide sequence ID" value="NZ_JBDIVF010000002.1"/>
</dbReference>
<evidence type="ECO:0000256" key="5">
    <source>
        <dbReference type="ARBA" id="ARBA00022691"/>
    </source>
</evidence>
<evidence type="ECO:0000256" key="1">
    <source>
        <dbReference type="ARBA" id="ARBA00022428"/>
    </source>
</evidence>
<protein>
    <recommendedName>
        <fullName evidence="6">Ubiquinone/menaquinone biosynthesis C-methyltransferase UbiE</fullName>
        <ecNumber evidence="6">2.1.1.163</ecNumber>
        <ecNumber evidence="6">2.1.1.201</ecNumber>
    </recommendedName>
    <alternativeName>
        <fullName evidence="6">2-methoxy-6-polyprenyl-1,4-benzoquinol methylase</fullName>
    </alternativeName>
    <alternativeName>
        <fullName evidence="6">Demethylmenaquinone methyltransferase</fullName>
    </alternativeName>
</protein>
<dbReference type="PANTHER" id="PTHR43591:SF24">
    <property type="entry name" value="2-METHOXY-6-POLYPRENYL-1,4-BENZOQUINOL METHYLASE, MITOCHONDRIAL"/>
    <property type="match status" value="1"/>
</dbReference>
<reference evidence="7 8" key="1">
    <citation type="submission" date="2024-07" db="EMBL/GenBank/DDBJ databases">
        <title>Uliginosibacterium paludis KCTC:42655.</title>
        <authorList>
            <person name="Kim M.K."/>
        </authorList>
    </citation>
    <scope>NUCLEOTIDE SEQUENCE [LARGE SCALE GENOMIC DNA]</scope>
    <source>
        <strain evidence="7 8">KCTC 42655</strain>
    </source>
</reference>
<dbReference type="GO" id="GO:0032259">
    <property type="term" value="P:methylation"/>
    <property type="evidence" value="ECO:0007669"/>
    <property type="project" value="UniProtKB-KW"/>
</dbReference>
<name>A0ABV2CNS0_9RHOO</name>
<feature type="binding site" evidence="6">
    <location>
        <position position="71"/>
    </location>
    <ligand>
        <name>S-adenosyl-L-methionine</name>
        <dbReference type="ChEBI" id="CHEBI:59789"/>
    </ligand>
</feature>
<comment type="caution">
    <text evidence="6">Lacks conserved residue(s) required for the propagation of feature annotation.</text>
</comment>
<keyword evidence="2 6" id="KW-0489">Methyltransferase</keyword>
<dbReference type="EC" id="2.1.1.201" evidence="6"/>
<dbReference type="Pfam" id="PF01209">
    <property type="entry name" value="Ubie_methyltran"/>
    <property type="match status" value="1"/>
</dbReference>
<evidence type="ECO:0000313" key="8">
    <source>
        <dbReference type="Proteomes" id="UP001548590"/>
    </source>
</evidence>
<dbReference type="GO" id="GO:0008425">
    <property type="term" value="F:2-methoxy-6-polyprenyl-1,4-benzoquinol methyltransferase activity"/>
    <property type="evidence" value="ECO:0007669"/>
    <property type="project" value="UniProtKB-EC"/>
</dbReference>
<dbReference type="InterPro" id="IPR029063">
    <property type="entry name" value="SAM-dependent_MTases_sf"/>
</dbReference>
<keyword evidence="8" id="KW-1185">Reference proteome</keyword>
<organism evidence="7 8">
    <name type="scientific">Uliginosibacterium paludis</name>
    <dbReference type="NCBI Taxonomy" id="1615952"/>
    <lineage>
        <taxon>Bacteria</taxon>
        <taxon>Pseudomonadati</taxon>
        <taxon>Pseudomonadota</taxon>
        <taxon>Betaproteobacteria</taxon>
        <taxon>Rhodocyclales</taxon>
        <taxon>Zoogloeaceae</taxon>
        <taxon>Uliginosibacterium</taxon>
    </lineage>
</organism>
<comment type="catalytic activity">
    <reaction evidence="6">
        <text>a 2-demethylmenaquinol + S-adenosyl-L-methionine = a menaquinol + S-adenosyl-L-homocysteine + H(+)</text>
        <dbReference type="Rhea" id="RHEA:42640"/>
        <dbReference type="Rhea" id="RHEA-COMP:9539"/>
        <dbReference type="Rhea" id="RHEA-COMP:9563"/>
        <dbReference type="ChEBI" id="CHEBI:15378"/>
        <dbReference type="ChEBI" id="CHEBI:18151"/>
        <dbReference type="ChEBI" id="CHEBI:55437"/>
        <dbReference type="ChEBI" id="CHEBI:57856"/>
        <dbReference type="ChEBI" id="CHEBI:59789"/>
        <dbReference type="EC" id="2.1.1.163"/>
    </reaction>
</comment>
<proteinExistence type="inferred from homology"/>
<dbReference type="PROSITE" id="PS01183">
    <property type="entry name" value="UBIE_1"/>
    <property type="match status" value="1"/>
</dbReference>
<dbReference type="InterPro" id="IPR004033">
    <property type="entry name" value="UbiE/COQ5_MeTrFase"/>
</dbReference>
<dbReference type="NCBIfam" id="NF001240">
    <property type="entry name" value="PRK00216.1-1"/>
    <property type="match status" value="1"/>
</dbReference>
<dbReference type="NCBIfam" id="TIGR01934">
    <property type="entry name" value="MenG_MenH_UbiE"/>
    <property type="match status" value="1"/>
</dbReference>
<evidence type="ECO:0000256" key="2">
    <source>
        <dbReference type="ARBA" id="ARBA00022603"/>
    </source>
</evidence>
<sequence>MTDKTTHFGFEQVAESEKAGRVRGVFSSVAQKYDVMNDLMSAGMHRLWKRFTVELANVRPGERVLDVAGGTADLSLAFAERAGRSGQVWLTDINHSMLSVGRDRTINKGFLLPVAQCDAEKLPFPDNHFDLVTVAFGLRNMTHKDVALAEMRRVLRPGGRLLVLEFSHIWKPLSKAYDVYSFKVLPWLGKKVANDSASYQYLAESIRMHPDQPTLAGMLRAAGLDRVEYFNLAAGAVALHRGYKLRA</sequence>
<comment type="function">
    <text evidence="6">Methyltransferase required for the conversion of demethylmenaquinol (DMKH2) to menaquinol (MKH2) and the conversion of 2-polyprenyl-6-methoxy-1,4-benzoquinol (DDMQH2) to 2-polyprenyl-3-methyl-6-methoxy-1,4-benzoquinol (DMQH2).</text>
</comment>
<dbReference type="PROSITE" id="PS51608">
    <property type="entry name" value="SAM_MT_UBIE"/>
    <property type="match status" value="1"/>
</dbReference>
<dbReference type="EC" id="2.1.1.163" evidence="6"/>
<keyword evidence="5 6" id="KW-0949">S-adenosyl-L-methionine</keyword>
<dbReference type="CDD" id="cd02440">
    <property type="entry name" value="AdoMet_MTases"/>
    <property type="match status" value="1"/>
</dbReference>
<evidence type="ECO:0000313" key="7">
    <source>
        <dbReference type="EMBL" id="MET1489549.1"/>
    </source>
</evidence>
<dbReference type="InterPro" id="IPR023576">
    <property type="entry name" value="UbiE/COQ5_MeTrFase_CS"/>
</dbReference>
<feature type="binding site" evidence="6">
    <location>
        <position position="92"/>
    </location>
    <ligand>
        <name>S-adenosyl-L-methionine</name>
        <dbReference type="ChEBI" id="CHEBI:59789"/>
    </ligand>
</feature>
<dbReference type="GO" id="GO:0043770">
    <property type="term" value="F:demethylmenaquinone methyltransferase activity"/>
    <property type="evidence" value="ECO:0007669"/>
    <property type="project" value="UniProtKB-EC"/>
</dbReference>
<keyword evidence="3 6" id="KW-0808">Transferase</keyword>
<dbReference type="Gene3D" id="3.40.50.150">
    <property type="entry name" value="Vaccinia Virus protein VP39"/>
    <property type="match status" value="1"/>
</dbReference>
<dbReference type="PANTHER" id="PTHR43591">
    <property type="entry name" value="METHYLTRANSFERASE"/>
    <property type="match status" value="1"/>
</dbReference>
<accession>A0ABV2CNS0</accession>
<dbReference type="PROSITE" id="PS01184">
    <property type="entry name" value="UBIE_2"/>
    <property type="match status" value="1"/>
</dbReference>
<comment type="similarity">
    <text evidence="6">Belongs to the class I-like SAM-binding methyltransferase superfamily. MenG/UbiE family.</text>
</comment>
<comment type="pathway">
    <text evidence="6">Cofactor biosynthesis; ubiquinone biosynthesis.</text>
</comment>
<keyword evidence="4 6" id="KW-0831">Ubiquinone biosynthesis</keyword>
<comment type="pathway">
    <text evidence="6">Quinol/quinone metabolism; menaquinone biosynthesis; menaquinol from 1,4-dihydroxy-2-naphthoate: step 2/2.</text>
</comment>
<comment type="caution">
    <text evidence="7">The sequence shown here is derived from an EMBL/GenBank/DDBJ whole genome shotgun (WGS) entry which is preliminary data.</text>
</comment>
<evidence type="ECO:0000256" key="3">
    <source>
        <dbReference type="ARBA" id="ARBA00022679"/>
    </source>
</evidence>
<dbReference type="Proteomes" id="UP001548590">
    <property type="component" value="Unassembled WGS sequence"/>
</dbReference>
<dbReference type="EMBL" id="JBEWLZ010000003">
    <property type="protein sequence ID" value="MET1489549.1"/>
    <property type="molecule type" value="Genomic_DNA"/>
</dbReference>
<dbReference type="SUPFAM" id="SSF53335">
    <property type="entry name" value="S-adenosyl-L-methionine-dependent methyltransferases"/>
    <property type="match status" value="1"/>
</dbReference>
<comment type="catalytic activity">
    <reaction evidence="6">
        <text>a 2-methoxy-6-(all-trans-polyprenyl)benzene-1,4-diol + S-adenosyl-L-methionine = a 5-methoxy-2-methyl-3-(all-trans-polyprenyl)benzene-1,4-diol + S-adenosyl-L-homocysteine + H(+)</text>
        <dbReference type="Rhea" id="RHEA:28286"/>
        <dbReference type="Rhea" id="RHEA-COMP:10858"/>
        <dbReference type="Rhea" id="RHEA-COMP:10859"/>
        <dbReference type="ChEBI" id="CHEBI:15378"/>
        <dbReference type="ChEBI" id="CHEBI:57856"/>
        <dbReference type="ChEBI" id="CHEBI:59789"/>
        <dbReference type="ChEBI" id="CHEBI:84166"/>
        <dbReference type="ChEBI" id="CHEBI:84167"/>
        <dbReference type="EC" id="2.1.1.201"/>
    </reaction>
</comment>
<keyword evidence="1 6" id="KW-0474">Menaquinone biosynthesis</keyword>
<evidence type="ECO:0000256" key="4">
    <source>
        <dbReference type="ARBA" id="ARBA00022688"/>
    </source>
</evidence>
<evidence type="ECO:0000256" key="6">
    <source>
        <dbReference type="HAMAP-Rule" id="MF_01813"/>
    </source>
</evidence>
<dbReference type="HAMAP" id="MF_01813">
    <property type="entry name" value="MenG_UbiE_methyltr"/>
    <property type="match status" value="1"/>
</dbReference>